<reference evidence="1 2" key="1">
    <citation type="journal article" date="2015" name="Nature">
        <title>rRNA introns, odd ribosomes, and small enigmatic genomes across a large radiation of phyla.</title>
        <authorList>
            <person name="Brown C.T."/>
            <person name="Hug L.A."/>
            <person name="Thomas B.C."/>
            <person name="Sharon I."/>
            <person name="Castelle C.J."/>
            <person name="Singh A."/>
            <person name="Wilkins M.J."/>
            <person name="Williams K.H."/>
            <person name="Banfield J.F."/>
        </authorList>
    </citation>
    <scope>NUCLEOTIDE SEQUENCE [LARGE SCALE GENOMIC DNA]</scope>
</reference>
<dbReference type="AlphaFoldDB" id="A0A0G0YXC4"/>
<sequence length="192" mass="21148">MNKELKLSGLTKEDKDNLWHNLLGTQLKLTGGGLGLFLSSNGRYKVLYFCRSLLGLVSWEYSVGFDDLSRGRPIEVINWKEFPRTVTKFPLDEVRRVKSWHECVLDKGYLRKTSEASKLAVSTIKDGQKLSANITIAGASGKELTLIEFAGLSGGGDDDFSGMVIRAATKYSPVEIVRASLVTPQPGIPVRV</sequence>
<protein>
    <submittedName>
        <fullName evidence="1">Uncharacterized protein</fullName>
    </submittedName>
</protein>
<evidence type="ECO:0000313" key="1">
    <source>
        <dbReference type="EMBL" id="KKS14341.1"/>
    </source>
</evidence>
<dbReference type="Proteomes" id="UP000034753">
    <property type="component" value="Unassembled WGS sequence"/>
</dbReference>
<dbReference type="EMBL" id="LCBN01000002">
    <property type="protein sequence ID" value="KKS14341.1"/>
    <property type="molecule type" value="Genomic_DNA"/>
</dbReference>
<gene>
    <name evidence="1" type="ORF">UU67_C0002G0007</name>
</gene>
<comment type="caution">
    <text evidence="1">The sequence shown here is derived from an EMBL/GenBank/DDBJ whole genome shotgun (WGS) entry which is preliminary data.</text>
</comment>
<name>A0A0G0YXC4_9BACT</name>
<proteinExistence type="predicted"/>
<organism evidence="1 2">
    <name type="scientific">Candidatus Daviesbacteria bacterium GW2011_GWB1_41_5</name>
    <dbReference type="NCBI Taxonomy" id="1618429"/>
    <lineage>
        <taxon>Bacteria</taxon>
        <taxon>Candidatus Daviesiibacteriota</taxon>
    </lineage>
</organism>
<accession>A0A0G0YXC4</accession>
<evidence type="ECO:0000313" key="2">
    <source>
        <dbReference type="Proteomes" id="UP000034753"/>
    </source>
</evidence>